<gene>
    <name evidence="2" type="ORF">ACFFR3_19235</name>
</gene>
<dbReference type="RefSeq" id="WP_379483592.1">
    <property type="nucleotide sequence ID" value="NZ_BAAAXS010000001.1"/>
</dbReference>
<evidence type="ECO:0000259" key="1">
    <source>
        <dbReference type="Pfam" id="PF13700"/>
    </source>
</evidence>
<proteinExistence type="predicted"/>
<dbReference type="InterPro" id="IPR025296">
    <property type="entry name" value="DUF4158"/>
</dbReference>
<dbReference type="EMBL" id="JBHMCF010000014">
    <property type="protein sequence ID" value="MFB9471661.1"/>
    <property type="molecule type" value="Genomic_DNA"/>
</dbReference>
<reference evidence="2 3" key="1">
    <citation type="submission" date="2024-09" db="EMBL/GenBank/DDBJ databases">
        <authorList>
            <person name="Sun Q."/>
            <person name="Mori K."/>
        </authorList>
    </citation>
    <scope>NUCLEOTIDE SEQUENCE [LARGE SCALE GENOMIC DNA]</scope>
    <source>
        <strain evidence="2 3">JCM 3324</strain>
    </source>
</reference>
<sequence>MEKMFFLDDADRKLIGRRRGDQHRLGFALQLTTARFVGRFLWAASAAATSVLVGWPSSRYSQSISQVSPAFHQCGHTSTE</sequence>
<keyword evidence="3" id="KW-1185">Reference proteome</keyword>
<evidence type="ECO:0000313" key="3">
    <source>
        <dbReference type="Proteomes" id="UP001589568"/>
    </source>
</evidence>
<accession>A0ABV5NNV8</accession>
<feature type="domain" description="DUF4158" evidence="1">
    <location>
        <begin position="2"/>
        <end position="55"/>
    </location>
</feature>
<protein>
    <submittedName>
        <fullName evidence="2">DUF4158 domain-containing protein</fullName>
    </submittedName>
</protein>
<evidence type="ECO:0000313" key="2">
    <source>
        <dbReference type="EMBL" id="MFB9471661.1"/>
    </source>
</evidence>
<dbReference type="Pfam" id="PF13700">
    <property type="entry name" value="DUF4158"/>
    <property type="match status" value="1"/>
</dbReference>
<dbReference type="Proteomes" id="UP001589568">
    <property type="component" value="Unassembled WGS sequence"/>
</dbReference>
<name>A0ABV5NNV8_9ACTN</name>
<organism evidence="2 3">
    <name type="scientific">Nonomuraea salmonea</name>
    <dbReference type="NCBI Taxonomy" id="46181"/>
    <lineage>
        <taxon>Bacteria</taxon>
        <taxon>Bacillati</taxon>
        <taxon>Actinomycetota</taxon>
        <taxon>Actinomycetes</taxon>
        <taxon>Streptosporangiales</taxon>
        <taxon>Streptosporangiaceae</taxon>
        <taxon>Nonomuraea</taxon>
    </lineage>
</organism>
<comment type="caution">
    <text evidence="2">The sequence shown here is derived from an EMBL/GenBank/DDBJ whole genome shotgun (WGS) entry which is preliminary data.</text>
</comment>